<proteinExistence type="predicted"/>
<keyword evidence="4 7" id="KW-0812">Transmembrane</keyword>
<feature type="transmembrane region" description="Helical" evidence="7">
    <location>
        <begin position="68"/>
        <end position="90"/>
    </location>
</feature>
<evidence type="ECO:0000256" key="3">
    <source>
        <dbReference type="ARBA" id="ARBA00022475"/>
    </source>
</evidence>
<organism evidence="8 9">
    <name type="scientific">Rossellomorea aquimaris</name>
    <dbReference type="NCBI Taxonomy" id="189382"/>
    <lineage>
        <taxon>Bacteria</taxon>
        <taxon>Bacillati</taxon>
        <taxon>Bacillota</taxon>
        <taxon>Bacilli</taxon>
        <taxon>Bacillales</taxon>
        <taxon>Bacillaceae</taxon>
        <taxon>Rossellomorea</taxon>
    </lineage>
</organism>
<dbReference type="EMBL" id="VTEZ01000004">
    <property type="protein sequence ID" value="TYS84579.1"/>
    <property type="molecule type" value="Genomic_DNA"/>
</dbReference>
<keyword evidence="2" id="KW-0813">Transport</keyword>
<accession>A0A5D4UBX3</accession>
<name>A0A5D4UBX3_9BACI</name>
<dbReference type="RefSeq" id="WP_148969011.1">
    <property type="nucleotide sequence ID" value="NZ_CANLNA010000002.1"/>
</dbReference>
<sequence>MFGIILVSATSALFEGQTFSLHRFFVVLMDVGEELLTPQAIIYENPSSGVERSLFPIIFLAYWSSIRIFFLALVISILLSTILLIGYYSLGEYFRKGIQKVGFLIGSLPDLFVIALFQLGIVWYFKQTGILILDVASVGENQVILLPAITLCILPTFFFFTNMIVFLKDEEWKPYIELAKSKGLGRFTILFSHTIRNVLISLTYHGKQIVWMMLSNLLVLEYLFNVFGVTSFLFSYNQPSIFAITSILLFIPLYLVLKSLQALIGKKIGKEMSL</sequence>
<reference evidence="8 9" key="1">
    <citation type="submission" date="2019-08" db="EMBL/GenBank/DDBJ databases">
        <title>Bacillus genomes from the desert of Cuatro Cienegas, Coahuila.</title>
        <authorList>
            <person name="Olmedo-Alvarez G."/>
        </authorList>
    </citation>
    <scope>NUCLEOTIDE SEQUENCE [LARGE SCALE GENOMIC DNA]</scope>
    <source>
        <strain evidence="8 9">CH87b_3T</strain>
    </source>
</reference>
<evidence type="ECO:0000256" key="4">
    <source>
        <dbReference type="ARBA" id="ARBA00022692"/>
    </source>
</evidence>
<comment type="subcellular location">
    <subcellularLocation>
        <location evidence="1">Cell membrane</location>
        <topology evidence="1">Multi-pass membrane protein</topology>
    </subcellularLocation>
</comment>
<protein>
    <submittedName>
        <fullName evidence="8">ABC transporter permease subunit</fullName>
    </submittedName>
</protein>
<evidence type="ECO:0000313" key="9">
    <source>
        <dbReference type="Proteomes" id="UP000324269"/>
    </source>
</evidence>
<dbReference type="AlphaFoldDB" id="A0A5D4UBX3"/>
<keyword evidence="6 7" id="KW-0472">Membrane</keyword>
<feature type="transmembrane region" description="Helical" evidence="7">
    <location>
        <begin position="240"/>
        <end position="257"/>
    </location>
</feature>
<gene>
    <name evidence="8" type="ORF">FZC85_14495</name>
</gene>
<evidence type="ECO:0000256" key="6">
    <source>
        <dbReference type="ARBA" id="ARBA00023136"/>
    </source>
</evidence>
<dbReference type="InterPro" id="IPR035906">
    <property type="entry name" value="MetI-like_sf"/>
</dbReference>
<evidence type="ECO:0000256" key="7">
    <source>
        <dbReference type="SAM" id="Phobius"/>
    </source>
</evidence>
<comment type="caution">
    <text evidence="8">The sequence shown here is derived from an EMBL/GenBank/DDBJ whole genome shotgun (WGS) entry which is preliminary data.</text>
</comment>
<feature type="transmembrane region" description="Helical" evidence="7">
    <location>
        <begin position="144"/>
        <end position="167"/>
    </location>
</feature>
<evidence type="ECO:0000313" key="8">
    <source>
        <dbReference type="EMBL" id="TYS84579.1"/>
    </source>
</evidence>
<feature type="transmembrane region" description="Helical" evidence="7">
    <location>
        <begin position="102"/>
        <end position="124"/>
    </location>
</feature>
<feature type="transmembrane region" description="Helical" evidence="7">
    <location>
        <begin position="209"/>
        <end position="234"/>
    </location>
</feature>
<dbReference type="Proteomes" id="UP000324269">
    <property type="component" value="Unassembled WGS sequence"/>
</dbReference>
<dbReference type="OrthoDB" id="2958608at2"/>
<dbReference type="PANTHER" id="PTHR30465:SF44">
    <property type="entry name" value="ABC-TYPE DIPEPTIDE_OLIGOPEPTIDE TRANSPORT SYSTEM, PERMEASE COMPONENT"/>
    <property type="match status" value="1"/>
</dbReference>
<evidence type="ECO:0000256" key="5">
    <source>
        <dbReference type="ARBA" id="ARBA00022989"/>
    </source>
</evidence>
<evidence type="ECO:0000256" key="1">
    <source>
        <dbReference type="ARBA" id="ARBA00004651"/>
    </source>
</evidence>
<keyword evidence="3" id="KW-1003">Cell membrane</keyword>
<dbReference type="PANTHER" id="PTHR30465">
    <property type="entry name" value="INNER MEMBRANE ABC TRANSPORTER"/>
    <property type="match status" value="1"/>
</dbReference>
<evidence type="ECO:0000256" key="2">
    <source>
        <dbReference type="ARBA" id="ARBA00022448"/>
    </source>
</evidence>
<keyword evidence="5 7" id="KW-1133">Transmembrane helix</keyword>
<dbReference type="GO" id="GO:0005886">
    <property type="term" value="C:plasma membrane"/>
    <property type="evidence" value="ECO:0007669"/>
    <property type="project" value="UniProtKB-SubCell"/>
</dbReference>
<dbReference type="SUPFAM" id="SSF161098">
    <property type="entry name" value="MetI-like"/>
    <property type="match status" value="1"/>
</dbReference>